<keyword evidence="1" id="KW-1133">Transmembrane helix</keyword>
<dbReference type="AlphaFoldDB" id="A0A1F7I7D1"/>
<evidence type="ECO:0000313" key="3">
    <source>
        <dbReference type="Proteomes" id="UP000179024"/>
    </source>
</evidence>
<evidence type="ECO:0000256" key="1">
    <source>
        <dbReference type="SAM" id="Phobius"/>
    </source>
</evidence>
<evidence type="ECO:0000313" key="2">
    <source>
        <dbReference type="EMBL" id="OGK39266.1"/>
    </source>
</evidence>
<dbReference type="GO" id="GO:0006355">
    <property type="term" value="P:regulation of DNA-templated transcription"/>
    <property type="evidence" value="ECO:0007669"/>
    <property type="project" value="InterPro"/>
</dbReference>
<dbReference type="Gene3D" id="1.10.1220.10">
    <property type="entry name" value="Met repressor-like"/>
    <property type="match status" value="1"/>
</dbReference>
<keyword evidence="1" id="KW-0472">Membrane</keyword>
<organism evidence="2 3">
    <name type="scientific">Candidatus Roizmanbacteria bacterium RIFCSPHIGHO2_12_FULL_44_10</name>
    <dbReference type="NCBI Taxonomy" id="1802054"/>
    <lineage>
        <taxon>Bacteria</taxon>
        <taxon>Candidatus Roizmaniibacteriota</taxon>
    </lineage>
</organism>
<keyword evidence="1" id="KW-0812">Transmembrane</keyword>
<reference evidence="2 3" key="1">
    <citation type="journal article" date="2016" name="Nat. Commun.">
        <title>Thousands of microbial genomes shed light on interconnected biogeochemical processes in an aquifer system.</title>
        <authorList>
            <person name="Anantharaman K."/>
            <person name="Brown C.T."/>
            <person name="Hug L.A."/>
            <person name="Sharon I."/>
            <person name="Castelle C.J."/>
            <person name="Probst A.J."/>
            <person name="Thomas B.C."/>
            <person name="Singh A."/>
            <person name="Wilkins M.J."/>
            <person name="Karaoz U."/>
            <person name="Brodie E.L."/>
            <person name="Williams K.H."/>
            <person name="Hubbard S.S."/>
            <person name="Banfield J.F."/>
        </authorList>
    </citation>
    <scope>NUCLEOTIDE SEQUENCE [LARGE SCALE GENOMIC DNA]</scope>
</reference>
<gene>
    <name evidence="2" type="ORF">A3F34_01340</name>
</gene>
<protein>
    <submittedName>
        <fullName evidence="2">Uncharacterized protein</fullName>
    </submittedName>
</protein>
<feature type="transmembrane region" description="Helical" evidence="1">
    <location>
        <begin position="20"/>
        <end position="41"/>
    </location>
</feature>
<dbReference type="EMBL" id="MGAE01000022">
    <property type="protein sequence ID" value="OGK39266.1"/>
    <property type="molecule type" value="Genomic_DNA"/>
</dbReference>
<dbReference type="Proteomes" id="UP000179024">
    <property type="component" value="Unassembled WGS sequence"/>
</dbReference>
<sequence>MRDTGLYVRVEGKVKKEAQLIAHSLGISLSTIINAFLLELIRKRSVTFNTRTKGKKNKMSNLDIEDFVDDEEFLSSEKEQEKLRVRGG</sequence>
<name>A0A1F7I7D1_9BACT</name>
<accession>A0A1F7I7D1</accession>
<proteinExistence type="predicted"/>
<comment type="caution">
    <text evidence="2">The sequence shown here is derived from an EMBL/GenBank/DDBJ whole genome shotgun (WGS) entry which is preliminary data.</text>
</comment>
<dbReference type="InterPro" id="IPR013321">
    <property type="entry name" value="Arc_rbn_hlx_hlx"/>
</dbReference>